<dbReference type="STRING" id="118168.MC7420_2025"/>
<reference evidence="1 2" key="1">
    <citation type="submission" date="2008-07" db="EMBL/GenBank/DDBJ databases">
        <authorList>
            <person name="Tandeau de Marsac N."/>
            <person name="Ferriera S."/>
            <person name="Johnson J."/>
            <person name="Kravitz S."/>
            <person name="Beeson K."/>
            <person name="Sutton G."/>
            <person name="Rogers Y.-H."/>
            <person name="Friedman R."/>
            <person name="Frazier M."/>
            <person name="Venter J.C."/>
        </authorList>
    </citation>
    <scope>NUCLEOTIDE SEQUENCE [LARGE SCALE GENOMIC DNA]</scope>
    <source>
        <strain evidence="1 2">PCC 7420</strain>
    </source>
</reference>
<sequence length="465" mass="53897">MSAVKIPTNTASRYWSAIAIDAAGKRQVREITTAKAFFLESFPDFTPETQVSDTQVQRQLWYWMQEADQSSMAQLCLKCFMSQQIDAVCRGLASRFGAEHGFTSNDLLPFVLDEEIGKPRRHSPTYQSFLDEILQSFDPEQSSLATWTTRRVKHHKPLNQFLLEHGIYLVSDWAILNDTKPKQLHRIFTEFHNLTPSEIQRAQHLLDAYHAVYRSQRLKQRLAGVKGKCHPPTPEQLQQMAHRLSSPLRPEPLLRQLQLIASRLREYRIYVRGGKLKSESLDATPNEPLDVPYSEPTPDQQSEFLTAYRQQFLQGLDQAIAQITGDRTRKLQRRDSQKAQQFLTALHLFHCQGQSMSDIARNFNYKGQFQVSRLLKLKAFRADIQRELLVYLSDRILEKAQRYTNRQRLQTVHHQIQEAIAEQVTQVIEDAATEASTATHERHQKTRSLFAKRLCHYLDNRSNIS</sequence>
<organism evidence="1 2">
    <name type="scientific">Coleofasciculus chthonoplastes PCC 7420</name>
    <dbReference type="NCBI Taxonomy" id="118168"/>
    <lineage>
        <taxon>Bacteria</taxon>
        <taxon>Bacillati</taxon>
        <taxon>Cyanobacteriota</taxon>
        <taxon>Cyanophyceae</taxon>
        <taxon>Coleofasciculales</taxon>
        <taxon>Coleofasciculaceae</taxon>
        <taxon>Coleofasciculus</taxon>
    </lineage>
</organism>
<proteinExistence type="predicted"/>
<dbReference type="Proteomes" id="UP000003835">
    <property type="component" value="Unassembled WGS sequence"/>
</dbReference>
<keyword evidence="2" id="KW-1185">Reference proteome</keyword>
<dbReference type="AlphaFoldDB" id="B4VN04"/>
<gene>
    <name evidence="1" type="ORF">MC7420_2025</name>
</gene>
<dbReference type="EMBL" id="DS989845">
    <property type="protein sequence ID" value="EDX77022.1"/>
    <property type="molecule type" value="Genomic_DNA"/>
</dbReference>
<evidence type="ECO:0000313" key="2">
    <source>
        <dbReference type="Proteomes" id="UP000003835"/>
    </source>
</evidence>
<protein>
    <submittedName>
        <fullName evidence="1">Uncharacterized protein</fullName>
    </submittedName>
</protein>
<dbReference type="eggNOG" id="ENOG502Z8MI">
    <property type="taxonomic scope" value="Bacteria"/>
</dbReference>
<evidence type="ECO:0000313" key="1">
    <source>
        <dbReference type="EMBL" id="EDX77022.1"/>
    </source>
</evidence>
<accession>B4VN04</accession>
<dbReference type="HOGENOM" id="CLU_042659_0_0_3"/>
<name>B4VN04_9CYAN</name>